<dbReference type="GO" id="GO:0016787">
    <property type="term" value="F:hydrolase activity"/>
    <property type="evidence" value="ECO:0007669"/>
    <property type="project" value="UniProtKB-KW"/>
</dbReference>
<dbReference type="Gene3D" id="3.60.60.10">
    <property type="entry name" value="Penicillin V Acylase, Chain A"/>
    <property type="match status" value="1"/>
</dbReference>
<dbReference type="KEGG" id="shl:Shal_1849"/>
<reference evidence="4" key="1">
    <citation type="submission" date="2008-01" db="EMBL/GenBank/DDBJ databases">
        <title>Complete sequence of Shewanella halifaxensis HAW-EB4.</title>
        <authorList>
            <consortium name="US DOE Joint Genome Institute"/>
            <person name="Copeland A."/>
            <person name="Lucas S."/>
            <person name="Lapidus A."/>
            <person name="Glavina del Rio T."/>
            <person name="Dalin E."/>
            <person name="Tice H."/>
            <person name="Bruce D."/>
            <person name="Goodwin L."/>
            <person name="Pitluck S."/>
            <person name="Sims D."/>
            <person name="Brettin T."/>
            <person name="Detter J.C."/>
            <person name="Han C."/>
            <person name="Kuske C.R."/>
            <person name="Schmutz J."/>
            <person name="Larimer F."/>
            <person name="Land M."/>
            <person name="Hauser L."/>
            <person name="Kyrpides N."/>
            <person name="Kim E."/>
            <person name="Zhao J.-S."/>
            <person name="Richardson P."/>
        </authorList>
    </citation>
    <scope>NUCLEOTIDE SEQUENCE [LARGE SCALE GENOMIC DNA]</scope>
    <source>
        <strain evidence="4">HAW-EB4</strain>
    </source>
</reference>
<dbReference type="HOGENOM" id="CLU_045206_0_1_6"/>
<dbReference type="STRING" id="458817.Shal_1849"/>
<evidence type="ECO:0000313" key="5">
    <source>
        <dbReference type="Proteomes" id="UP000001317"/>
    </source>
</evidence>
<evidence type="ECO:0000313" key="4">
    <source>
        <dbReference type="EMBL" id="ABZ76414.1"/>
    </source>
</evidence>
<dbReference type="SUPFAM" id="SSF56235">
    <property type="entry name" value="N-terminal nucleophile aminohydrolases (Ntn hydrolases)"/>
    <property type="match status" value="1"/>
</dbReference>
<dbReference type="InterPro" id="IPR052193">
    <property type="entry name" value="Peptidase_C59"/>
</dbReference>
<organism evidence="4 5">
    <name type="scientific">Shewanella halifaxensis (strain HAW-EB4)</name>
    <dbReference type="NCBI Taxonomy" id="458817"/>
    <lineage>
        <taxon>Bacteria</taxon>
        <taxon>Pseudomonadati</taxon>
        <taxon>Pseudomonadota</taxon>
        <taxon>Gammaproteobacteria</taxon>
        <taxon>Alteromonadales</taxon>
        <taxon>Shewanellaceae</taxon>
        <taxon>Shewanella</taxon>
    </lineage>
</organism>
<dbReference type="PANTHER" id="PTHR35527:SF2">
    <property type="entry name" value="HYDROLASE"/>
    <property type="match status" value="1"/>
</dbReference>
<proteinExistence type="inferred from homology"/>
<gene>
    <name evidence="4" type="ordered locus">Shal_1849</name>
</gene>
<dbReference type="InterPro" id="IPR029055">
    <property type="entry name" value="Ntn_hydrolases_N"/>
</dbReference>
<evidence type="ECO:0000259" key="3">
    <source>
        <dbReference type="Pfam" id="PF02275"/>
    </source>
</evidence>
<dbReference type="AlphaFoldDB" id="B0TRJ6"/>
<accession>B0TRJ6</accession>
<keyword evidence="5" id="KW-1185">Reference proteome</keyword>
<dbReference type="eggNOG" id="COG3049">
    <property type="taxonomic scope" value="Bacteria"/>
</dbReference>
<dbReference type="InterPro" id="IPR029132">
    <property type="entry name" value="CBAH/NAAA_C"/>
</dbReference>
<dbReference type="PANTHER" id="PTHR35527">
    <property type="entry name" value="CHOLOYLGLYCINE HYDROLASE"/>
    <property type="match status" value="1"/>
</dbReference>
<dbReference type="RefSeq" id="WP_012276946.1">
    <property type="nucleotide sequence ID" value="NC_010334.1"/>
</dbReference>
<evidence type="ECO:0000256" key="2">
    <source>
        <dbReference type="ARBA" id="ARBA00022801"/>
    </source>
</evidence>
<name>B0TRJ6_SHEHH</name>
<dbReference type="Proteomes" id="UP000001317">
    <property type="component" value="Chromosome"/>
</dbReference>
<comment type="similarity">
    <text evidence="1">Belongs to the peptidase C59 family.</text>
</comment>
<keyword evidence="2 4" id="KW-0378">Hydrolase</keyword>
<dbReference type="EMBL" id="CP000931">
    <property type="protein sequence ID" value="ABZ76414.1"/>
    <property type="molecule type" value="Genomic_DNA"/>
</dbReference>
<evidence type="ECO:0000256" key="1">
    <source>
        <dbReference type="ARBA" id="ARBA00006625"/>
    </source>
</evidence>
<dbReference type="OrthoDB" id="1265391at2"/>
<dbReference type="Pfam" id="PF02275">
    <property type="entry name" value="CBAH"/>
    <property type="match status" value="1"/>
</dbReference>
<protein>
    <submittedName>
        <fullName evidence="4">Choloylglycine hydrolase</fullName>
    </submittedName>
</protein>
<sequence>MCTRIFNSLNPEFPMTGRNFDWFSPLTTYLYRIPNSKEVRSGNLKQQAHPVELSNHDVFTWQAKYASIASLVGNDQLGLGSIDGINSQGLAVNGLEDLFAYFEDNDKVIDDGNIKPIALLKAIEKDRNAFLDQLKIPEGAQLLGSLRWVQFTLDCFDTVKAATSYFSQNPDQLYIYSDDVPDGLDTTTKAKLHLTLSDRTGDSAIIELRDGKFNVHENRDYNVATVNPGYDVQLALLKPWQKKWQQEVNIQDSLAGFTLFDLPGGPVSQQRFARAAYYYEFSEPASNRQNALAQTRALMAATATPLCYNSMKHSTVKGQSSNTLWCSVSEHGALRYHLINTYSMAPVWVSFDNPSNSCERLLILKRDPNGEAISSELMGDVQQQLHPCDNPFM</sequence>
<feature type="domain" description="Choloylglycine hydrolase/NAAA C-terminal" evidence="3">
    <location>
        <begin position="187"/>
        <end position="338"/>
    </location>
</feature>